<dbReference type="UniPathway" id="UPA00556"/>
<feature type="modified residue" description="O-(pantetheine 4'-phosphoryl)serine" evidence="5">
    <location>
        <position position="35"/>
    </location>
</feature>
<evidence type="ECO:0000313" key="8">
    <source>
        <dbReference type="Proteomes" id="UP000476934"/>
    </source>
</evidence>
<organism evidence="7 8">
    <name type="scientific">Heyndrickxia ginsengihumi</name>
    <dbReference type="NCBI Taxonomy" id="363870"/>
    <lineage>
        <taxon>Bacteria</taxon>
        <taxon>Bacillati</taxon>
        <taxon>Bacillota</taxon>
        <taxon>Bacilli</taxon>
        <taxon>Bacillales</taxon>
        <taxon>Bacillaceae</taxon>
        <taxon>Heyndrickxia</taxon>
    </lineage>
</organism>
<dbReference type="HAMAP" id="MF_00565">
    <property type="entry name" value="DltC"/>
    <property type="match status" value="1"/>
</dbReference>
<feature type="domain" description="Carrier" evidence="6">
    <location>
        <begin position="1"/>
        <end position="77"/>
    </location>
</feature>
<keyword evidence="1 5" id="KW-0596">Phosphopantetheine</keyword>
<comment type="PTM">
    <text evidence="5">4'-phosphopantetheine is transferred from CoA to a specific serine of apo-DCP.</text>
</comment>
<comment type="similarity">
    <text evidence="5">Belongs to the DltC family.</text>
</comment>
<dbReference type="RefSeq" id="WP_163174110.1">
    <property type="nucleotide sequence ID" value="NZ_JAAIWK010000021.1"/>
</dbReference>
<comment type="caution">
    <text evidence="7">The sequence shown here is derived from an EMBL/GenBank/DDBJ whole genome shotgun (WGS) entry which is preliminary data.</text>
</comment>
<dbReference type="InterPro" id="IPR003230">
    <property type="entry name" value="DltC"/>
</dbReference>
<evidence type="ECO:0000256" key="4">
    <source>
        <dbReference type="ARBA" id="ARBA00023316"/>
    </source>
</evidence>
<dbReference type="SUPFAM" id="SSF47336">
    <property type="entry name" value="ACP-like"/>
    <property type="match status" value="1"/>
</dbReference>
<keyword evidence="2 5" id="KW-0963">Cytoplasm</keyword>
<evidence type="ECO:0000256" key="5">
    <source>
        <dbReference type="HAMAP-Rule" id="MF_00565"/>
    </source>
</evidence>
<dbReference type="Pfam" id="PF00550">
    <property type="entry name" value="PP-binding"/>
    <property type="match status" value="1"/>
</dbReference>
<gene>
    <name evidence="5 7" type="primary">dltC</name>
    <name evidence="7" type="ORF">G4D61_12625</name>
</gene>
<keyword evidence="4 5" id="KW-0961">Cell wall biogenesis/degradation</keyword>
<dbReference type="GO" id="GO:0071555">
    <property type="term" value="P:cell wall organization"/>
    <property type="evidence" value="ECO:0007669"/>
    <property type="project" value="UniProtKB-KW"/>
</dbReference>
<proteinExistence type="inferred from homology"/>
<dbReference type="Proteomes" id="UP000476934">
    <property type="component" value="Unassembled WGS sequence"/>
</dbReference>
<dbReference type="PROSITE" id="PS50075">
    <property type="entry name" value="CARRIER"/>
    <property type="match status" value="1"/>
</dbReference>
<name>A0A6M0PBQ8_9BACI</name>
<dbReference type="GO" id="GO:0016874">
    <property type="term" value="F:ligase activity"/>
    <property type="evidence" value="ECO:0007669"/>
    <property type="project" value="UniProtKB-KW"/>
</dbReference>
<keyword evidence="7" id="KW-0436">Ligase</keyword>
<comment type="function">
    <text evidence="5">Carrier protein involved in the D-alanylation of lipoteichoic acid (LTA). The loading of thioester-linked D-alanine onto DltC is catalyzed by D-alanine--D-alanyl carrier protein ligase DltA. The DltC-carried D-alanyl group is further transferred to cell membrane phosphatidylglycerol (PG) by forming an ester bond, probably catalyzed by DltD. D-alanylation of LTA plays an important role in modulating the properties of the cell wall in Gram-positive bacteria, influencing the net charge of the cell wall.</text>
</comment>
<dbReference type="InterPro" id="IPR009081">
    <property type="entry name" value="PP-bd_ACP"/>
</dbReference>
<dbReference type="EMBL" id="JAAIWK010000021">
    <property type="protein sequence ID" value="NEY20798.1"/>
    <property type="molecule type" value="Genomic_DNA"/>
</dbReference>
<dbReference type="GO" id="GO:0005737">
    <property type="term" value="C:cytoplasm"/>
    <property type="evidence" value="ECO:0007669"/>
    <property type="project" value="UniProtKB-SubCell"/>
</dbReference>
<dbReference type="NCBIfam" id="NF003464">
    <property type="entry name" value="PRK05087.1"/>
    <property type="match status" value="1"/>
</dbReference>
<keyword evidence="8" id="KW-1185">Reference proteome</keyword>
<evidence type="ECO:0000256" key="2">
    <source>
        <dbReference type="ARBA" id="ARBA00022490"/>
    </source>
</evidence>
<dbReference type="InterPro" id="IPR036736">
    <property type="entry name" value="ACP-like_sf"/>
</dbReference>
<dbReference type="GO" id="GO:0070395">
    <property type="term" value="P:lipoteichoic acid biosynthetic process"/>
    <property type="evidence" value="ECO:0007669"/>
    <property type="project" value="UniProtKB-UniRule"/>
</dbReference>
<protein>
    <recommendedName>
        <fullName evidence="5">D-alanyl carrier protein</fullName>
        <shortName evidence="5">DCP</shortName>
    </recommendedName>
    <alternativeName>
        <fullName evidence="5">D-alanine--poly(phosphoribitol) ligase subunit 2</fullName>
    </alternativeName>
</protein>
<accession>A0A6M0PBQ8</accession>
<evidence type="ECO:0000313" key="7">
    <source>
        <dbReference type="EMBL" id="NEY20798.1"/>
    </source>
</evidence>
<keyword evidence="3 5" id="KW-0597">Phosphoprotein</keyword>
<comment type="pathway">
    <text evidence="5">Cell wall biogenesis; lipoteichoic acid biosynthesis.</text>
</comment>
<comment type="subcellular location">
    <subcellularLocation>
        <location evidence="5">Cytoplasm</location>
    </subcellularLocation>
</comment>
<dbReference type="AlphaFoldDB" id="A0A6M0PBQ8"/>
<reference evidence="7 8" key="1">
    <citation type="submission" date="2020-03" db="EMBL/GenBank/DDBJ databases">
        <title>Bacillus aquiflavi sp. nov., isolated from yellow water of strong flavor Chinese baijiu in Yibin region of China.</title>
        <authorList>
            <person name="Xie J."/>
        </authorList>
    </citation>
    <scope>NUCLEOTIDE SEQUENCE [LARGE SCALE GENOMIC DNA]</scope>
    <source>
        <strain evidence="7 8">Gsoil 114</strain>
    </source>
</reference>
<evidence type="ECO:0000259" key="6">
    <source>
        <dbReference type="PROSITE" id="PS50075"/>
    </source>
</evidence>
<evidence type="ECO:0000256" key="3">
    <source>
        <dbReference type="ARBA" id="ARBA00022553"/>
    </source>
</evidence>
<sequence>MEKQEVFNMLAEVCQDDVVVNEPDIDLFEHNLLDSFGIITLLVEIEGRFGISIPITEFTREEWNTPNQIARKLAEQE</sequence>
<dbReference type="NCBIfam" id="TIGR01688">
    <property type="entry name" value="dltC"/>
    <property type="match status" value="1"/>
</dbReference>
<evidence type="ECO:0000256" key="1">
    <source>
        <dbReference type="ARBA" id="ARBA00022450"/>
    </source>
</evidence>
<dbReference type="Gene3D" id="1.10.1200.10">
    <property type="entry name" value="ACP-like"/>
    <property type="match status" value="1"/>
</dbReference>
<dbReference type="GO" id="GO:0036370">
    <property type="term" value="F:D-alanyl carrier activity"/>
    <property type="evidence" value="ECO:0007669"/>
    <property type="project" value="UniProtKB-UniRule"/>
</dbReference>